<dbReference type="Pfam" id="PF01061">
    <property type="entry name" value="ABC2_membrane"/>
    <property type="match status" value="1"/>
</dbReference>
<proteinExistence type="predicted"/>
<keyword evidence="3 5" id="KW-1133">Transmembrane helix</keyword>
<dbReference type="GeneID" id="33334889"/>
<dbReference type="PRINTS" id="PR00164">
    <property type="entry name" value="ABC2TRNSPORT"/>
</dbReference>
<accession>A0A0Q2M5G0</accession>
<dbReference type="PATRIC" id="fig|277988.4.peg.208"/>
<dbReference type="GO" id="GO:0043190">
    <property type="term" value="C:ATP-binding cassette (ABC) transporter complex"/>
    <property type="evidence" value="ECO:0007669"/>
    <property type="project" value="InterPro"/>
</dbReference>
<keyword evidence="4 5" id="KW-0472">Membrane</keyword>
<dbReference type="OrthoDB" id="85744at2157"/>
<reference evidence="8 10" key="1">
    <citation type="submission" date="2015-08" db="EMBL/GenBank/DDBJ databases">
        <title>Thermococcus thioreducens DSM 14981 genome sequencing.</title>
        <authorList>
            <person name="Hong S.-J."/>
            <person name="Kim M.-C."/>
            <person name="Shin J.-H."/>
        </authorList>
    </citation>
    <scope>NUCLEOTIDE SEQUENCE [LARGE SCALE GENOMIC DNA]</scope>
    <source>
        <strain evidence="8 10">DSM 14981</strain>
    </source>
</reference>
<protein>
    <submittedName>
        <fullName evidence="9">ABC-2 type transport system permease protein</fullName>
    </submittedName>
    <submittedName>
        <fullName evidence="8">Multidrug ABC transporter permease</fullName>
    </submittedName>
</protein>
<keyword evidence="2 5" id="KW-0812">Transmembrane</keyword>
<dbReference type="InterPro" id="IPR013525">
    <property type="entry name" value="ABC2_TM"/>
</dbReference>
<keyword evidence="12" id="KW-1185">Reference proteome</keyword>
<feature type="transmembrane region" description="Helical" evidence="5">
    <location>
        <begin position="232"/>
        <end position="257"/>
    </location>
</feature>
<evidence type="ECO:0000256" key="2">
    <source>
        <dbReference type="ARBA" id="ARBA00022692"/>
    </source>
</evidence>
<feature type="transmembrane region" description="Helical" evidence="5">
    <location>
        <begin position="152"/>
        <end position="177"/>
    </location>
</feature>
<dbReference type="PANTHER" id="PTHR43229">
    <property type="entry name" value="NODULATION PROTEIN J"/>
    <property type="match status" value="1"/>
</dbReference>
<dbReference type="KEGG" id="ttd:A3L14_10645"/>
<evidence type="ECO:0000259" key="6">
    <source>
        <dbReference type="PROSITE" id="PS51012"/>
    </source>
</evidence>
<dbReference type="GO" id="GO:0140359">
    <property type="term" value="F:ABC-type transporter activity"/>
    <property type="evidence" value="ECO:0007669"/>
    <property type="project" value="InterPro"/>
</dbReference>
<dbReference type="Proteomes" id="UP000250136">
    <property type="component" value="Chromosome"/>
</dbReference>
<dbReference type="InterPro" id="IPR047817">
    <property type="entry name" value="ABC2_TM_bact-type"/>
</dbReference>
<organism evidence="8 10">
    <name type="scientific">Thermococcus thioreducens</name>
    <dbReference type="NCBI Taxonomy" id="277988"/>
    <lineage>
        <taxon>Archaea</taxon>
        <taxon>Methanobacteriati</taxon>
        <taxon>Methanobacteriota</taxon>
        <taxon>Thermococci</taxon>
        <taxon>Thermococcales</taxon>
        <taxon>Thermococcaceae</taxon>
        <taxon>Thermococcus</taxon>
    </lineage>
</organism>
<dbReference type="Proteomes" id="UP000051862">
    <property type="component" value="Unassembled WGS sequence"/>
</dbReference>
<reference evidence="7 12" key="2">
    <citation type="submission" date="2016-04" db="EMBL/GenBank/DDBJ databases">
        <title>Complete genome sequence of Thermococcus thioreducens type strain OGL-20P.</title>
        <authorList>
            <person name="Oger P.M."/>
        </authorList>
    </citation>
    <scope>NUCLEOTIDE SEQUENCE [LARGE SCALE GENOMIC DNA]</scope>
    <source>
        <strain evidence="7 12">OGL-20P</strain>
    </source>
</reference>
<dbReference type="EMBL" id="FOIW01000003">
    <property type="protein sequence ID" value="SEW22453.1"/>
    <property type="molecule type" value="Genomic_DNA"/>
</dbReference>
<gene>
    <name evidence="7" type="ORF">A3L14_10645</name>
    <name evidence="8" type="ORF">AMR53_00965</name>
    <name evidence="9" type="ORF">SAMN05216170_2232</name>
</gene>
<feature type="transmembrane region" description="Helical" evidence="5">
    <location>
        <begin position="113"/>
        <end position="140"/>
    </location>
</feature>
<evidence type="ECO:0000313" key="7">
    <source>
        <dbReference type="EMBL" id="ASJ13308.1"/>
    </source>
</evidence>
<evidence type="ECO:0000256" key="1">
    <source>
        <dbReference type="ARBA" id="ARBA00004141"/>
    </source>
</evidence>
<evidence type="ECO:0000256" key="5">
    <source>
        <dbReference type="SAM" id="Phobius"/>
    </source>
</evidence>
<dbReference type="InterPro" id="IPR051784">
    <property type="entry name" value="Nod_factor_ABC_transporter"/>
</dbReference>
<feature type="transmembrane region" description="Helical" evidence="5">
    <location>
        <begin position="66"/>
        <end position="92"/>
    </location>
</feature>
<feature type="transmembrane region" description="Helical" evidence="5">
    <location>
        <begin position="25"/>
        <end position="46"/>
    </location>
</feature>
<evidence type="ECO:0000313" key="9">
    <source>
        <dbReference type="EMBL" id="SEW22453.1"/>
    </source>
</evidence>
<evidence type="ECO:0000256" key="3">
    <source>
        <dbReference type="ARBA" id="ARBA00022989"/>
    </source>
</evidence>
<evidence type="ECO:0000256" key="4">
    <source>
        <dbReference type="ARBA" id="ARBA00023136"/>
    </source>
</evidence>
<name>A0A0Q2M5G0_9EURY</name>
<dbReference type="PANTHER" id="PTHR43229:SF6">
    <property type="entry name" value="ABC-TYPE MULTIDRUG TRANSPORT SYSTEM, PERMEASE COMPONENT"/>
    <property type="match status" value="1"/>
</dbReference>
<dbReference type="EMBL" id="CP015105">
    <property type="protein sequence ID" value="ASJ13308.1"/>
    <property type="molecule type" value="Genomic_DNA"/>
</dbReference>
<evidence type="ECO:0000313" key="11">
    <source>
        <dbReference type="Proteomes" id="UP000182125"/>
    </source>
</evidence>
<dbReference type="AlphaFoldDB" id="A0A0Q2M5G0"/>
<evidence type="ECO:0000313" key="12">
    <source>
        <dbReference type="Proteomes" id="UP000250136"/>
    </source>
</evidence>
<dbReference type="EMBL" id="LIXN01000002">
    <property type="protein sequence ID" value="KQH83281.1"/>
    <property type="molecule type" value="Genomic_DNA"/>
</dbReference>
<dbReference type="Proteomes" id="UP000182125">
    <property type="component" value="Unassembled WGS sequence"/>
</dbReference>
<sequence length="272" mass="29613">MAATELRALWGVAVKSWRIFLSYKLWFVSDIALGFFFVGQALLIGIGLTGERNSEALRELTGYSDYVTFAVLGFMVLGFGLTFLSGFVWSVVDELYAGTLEYSFAAPMRRITFFLGNVLTRLLLSFAYMAVYVPLFVLLFGLNFDIVAFSRAIPVLLIGAVGMVGMGMATAGIVLYLRDPGPFISILEMLVFALSGAMYPISVLPGGLQFLARILPYAPTTEAVRSVVAYGYGAAAGEIAYLLVLSTAYGLLGYLAYKWSEKQAKTVGLKAY</sequence>
<evidence type="ECO:0000313" key="10">
    <source>
        <dbReference type="Proteomes" id="UP000051862"/>
    </source>
</evidence>
<reference evidence="9 11" key="3">
    <citation type="submission" date="2016-10" db="EMBL/GenBank/DDBJ databases">
        <authorList>
            <person name="de Groot N.N."/>
        </authorList>
    </citation>
    <scope>NUCLEOTIDE SEQUENCE [LARGE SCALE GENOMIC DNA]</scope>
    <source>
        <strain evidence="9 11">OGL-20</strain>
    </source>
</reference>
<dbReference type="InterPro" id="IPR000412">
    <property type="entry name" value="ABC_2_transport"/>
</dbReference>
<dbReference type="RefSeq" id="WP_055428487.1">
    <property type="nucleotide sequence ID" value="NZ_CP015105.1"/>
</dbReference>
<comment type="subcellular location">
    <subcellularLocation>
        <location evidence="1">Membrane</location>
        <topology evidence="1">Multi-pass membrane protein</topology>
    </subcellularLocation>
</comment>
<dbReference type="STRING" id="277988.SAMN05216170_2232"/>
<feature type="transmembrane region" description="Helical" evidence="5">
    <location>
        <begin position="189"/>
        <end position="212"/>
    </location>
</feature>
<feature type="domain" description="ABC transmembrane type-2" evidence="6">
    <location>
        <begin position="33"/>
        <end position="260"/>
    </location>
</feature>
<dbReference type="PROSITE" id="PS51012">
    <property type="entry name" value="ABC_TM2"/>
    <property type="match status" value="1"/>
</dbReference>
<evidence type="ECO:0000313" key="8">
    <source>
        <dbReference type="EMBL" id="KQH83281.1"/>
    </source>
</evidence>